<feature type="region of interest" description="Disordered" evidence="1">
    <location>
        <begin position="75"/>
        <end position="98"/>
    </location>
</feature>
<accession>A0A433QJY5</accession>
<dbReference type="Proteomes" id="UP000274822">
    <property type="component" value="Unassembled WGS sequence"/>
</dbReference>
<reference evidence="2 3" key="1">
    <citation type="journal article" date="2018" name="New Phytol.">
        <title>Phylogenomics of Endogonaceae and evolution of mycorrhizas within Mucoromycota.</title>
        <authorList>
            <person name="Chang Y."/>
            <person name="Desiro A."/>
            <person name="Na H."/>
            <person name="Sandor L."/>
            <person name="Lipzen A."/>
            <person name="Clum A."/>
            <person name="Barry K."/>
            <person name="Grigoriev I.V."/>
            <person name="Martin F.M."/>
            <person name="Stajich J.E."/>
            <person name="Smith M.E."/>
            <person name="Bonito G."/>
            <person name="Spatafora J.W."/>
        </authorList>
    </citation>
    <scope>NUCLEOTIDE SEQUENCE [LARGE SCALE GENOMIC DNA]</scope>
    <source>
        <strain evidence="2 3">AD002</strain>
    </source>
</reference>
<evidence type="ECO:0000256" key="1">
    <source>
        <dbReference type="SAM" id="MobiDB-lite"/>
    </source>
</evidence>
<dbReference type="EMBL" id="RBNJ01004302">
    <property type="protein sequence ID" value="RUS30091.1"/>
    <property type="molecule type" value="Genomic_DNA"/>
</dbReference>
<protein>
    <submittedName>
        <fullName evidence="2">Uncharacterized protein</fullName>
    </submittedName>
</protein>
<proteinExistence type="predicted"/>
<evidence type="ECO:0000313" key="2">
    <source>
        <dbReference type="EMBL" id="RUS30091.1"/>
    </source>
</evidence>
<name>A0A433QJY5_9FUNG</name>
<evidence type="ECO:0000313" key="3">
    <source>
        <dbReference type="Proteomes" id="UP000274822"/>
    </source>
</evidence>
<gene>
    <name evidence="2" type="ORF">BC938DRAFT_479855</name>
</gene>
<sequence>MLYEDNGRQTRLQYIDLVPHGYIIRMLLYLRPITPKQGFVITVCVDPTSLLGAKYSKKRKRRKVALVPCCRDGASVGQRHPRERSDYPTIQSRNLRDPHTPRIFIPPPALFGASFVSETEQNSIVRRENKHYSQKPSEIFDNGSSRDETDAGAIGGRADEYRGCDVRGWVLLVGASDNLVDHAGVLKRCSTSITGRTVSKREWDTRVVKRRILPTTRLVLLPFPLPKMTLQTFPVRVFSATSFTPALPQFQPIPRRSAWATRTTRKRSGSTSTLVG</sequence>
<feature type="region of interest" description="Disordered" evidence="1">
    <location>
        <begin position="128"/>
        <end position="151"/>
    </location>
</feature>
<keyword evidence="3" id="KW-1185">Reference proteome</keyword>
<dbReference type="AlphaFoldDB" id="A0A433QJY5"/>
<organism evidence="2 3">
    <name type="scientific">Jimgerdemannia flammicorona</name>
    <dbReference type="NCBI Taxonomy" id="994334"/>
    <lineage>
        <taxon>Eukaryota</taxon>
        <taxon>Fungi</taxon>
        <taxon>Fungi incertae sedis</taxon>
        <taxon>Mucoromycota</taxon>
        <taxon>Mucoromycotina</taxon>
        <taxon>Endogonomycetes</taxon>
        <taxon>Endogonales</taxon>
        <taxon>Endogonaceae</taxon>
        <taxon>Jimgerdemannia</taxon>
    </lineage>
</organism>
<comment type="caution">
    <text evidence="2">The sequence shown here is derived from an EMBL/GenBank/DDBJ whole genome shotgun (WGS) entry which is preliminary data.</text>
</comment>